<reference evidence="1 2" key="1">
    <citation type="submission" date="2016-10" db="EMBL/GenBank/DDBJ databases">
        <authorList>
            <person name="de Groot N.N."/>
        </authorList>
    </citation>
    <scope>NUCLEOTIDE SEQUENCE [LARGE SCALE GENOMIC DNA]</scope>
    <source>
        <strain evidence="1 2">CGMCC 1.3442</strain>
    </source>
</reference>
<dbReference type="STRING" id="237069.SAMN05216498_1455"/>
<proteinExistence type="predicted"/>
<evidence type="ECO:0000313" key="1">
    <source>
        <dbReference type="EMBL" id="SDN09656.1"/>
    </source>
</evidence>
<dbReference type="AlphaFoldDB" id="A0A1G9YMM3"/>
<name>A0A1G9YMM3_9BACI</name>
<sequence length="132" mass="15528">MLDNQLKKFTKMHDGYILDWGKAMSSGDTSSLERMTEDYYVTFFQASNEKPTIFDRQEAISGMQQSVEQLLGAKKKFINRVIRLKDHENAAVFFEQVIEKDDKVLARLFTIENWQLINGEWMLVREVEEQIN</sequence>
<protein>
    <recommendedName>
        <fullName evidence="3">SnoaL-like domain-containing protein</fullName>
    </recommendedName>
</protein>
<dbReference type="Proteomes" id="UP000199334">
    <property type="component" value="Unassembled WGS sequence"/>
</dbReference>
<keyword evidence="2" id="KW-1185">Reference proteome</keyword>
<dbReference type="OrthoDB" id="4946632at2"/>
<evidence type="ECO:0000313" key="2">
    <source>
        <dbReference type="Proteomes" id="UP000199334"/>
    </source>
</evidence>
<accession>A0A1G9YMM3</accession>
<dbReference type="EMBL" id="FNIG01000002">
    <property type="protein sequence ID" value="SDN09656.1"/>
    <property type="molecule type" value="Genomic_DNA"/>
</dbReference>
<dbReference type="RefSeq" id="WP_093855930.1">
    <property type="nucleotide sequence ID" value="NZ_BJVZ01000026.1"/>
</dbReference>
<organism evidence="1 2">
    <name type="scientific">Tenuibacillus multivorans</name>
    <dbReference type="NCBI Taxonomy" id="237069"/>
    <lineage>
        <taxon>Bacteria</taxon>
        <taxon>Bacillati</taxon>
        <taxon>Bacillota</taxon>
        <taxon>Bacilli</taxon>
        <taxon>Bacillales</taxon>
        <taxon>Bacillaceae</taxon>
        <taxon>Tenuibacillus</taxon>
    </lineage>
</organism>
<evidence type="ECO:0008006" key="3">
    <source>
        <dbReference type="Google" id="ProtNLM"/>
    </source>
</evidence>
<gene>
    <name evidence="1" type="ORF">SAMN05216498_1455</name>
</gene>